<evidence type="ECO:0000259" key="1">
    <source>
        <dbReference type="Pfam" id="PF23003"/>
    </source>
</evidence>
<gene>
    <name evidence="2" type="ORF">KIN20_021890</name>
</gene>
<feature type="domain" description="Abnormal cell migration protein 18-like fibronectin type I" evidence="1">
    <location>
        <begin position="297"/>
        <end position="358"/>
    </location>
</feature>
<name>A0AAD5QUU0_PARTN</name>
<accession>A0AAD5QUU0</accession>
<dbReference type="InterPro" id="IPR040282">
    <property type="entry name" value="Mig-18-like"/>
</dbReference>
<organism evidence="2 3">
    <name type="scientific">Parelaphostrongylus tenuis</name>
    <name type="common">Meningeal worm</name>
    <dbReference type="NCBI Taxonomy" id="148309"/>
    <lineage>
        <taxon>Eukaryota</taxon>
        <taxon>Metazoa</taxon>
        <taxon>Ecdysozoa</taxon>
        <taxon>Nematoda</taxon>
        <taxon>Chromadorea</taxon>
        <taxon>Rhabditida</taxon>
        <taxon>Rhabditina</taxon>
        <taxon>Rhabditomorpha</taxon>
        <taxon>Strongyloidea</taxon>
        <taxon>Metastrongylidae</taxon>
        <taxon>Parelaphostrongylus</taxon>
    </lineage>
</organism>
<evidence type="ECO:0000313" key="3">
    <source>
        <dbReference type="Proteomes" id="UP001196413"/>
    </source>
</evidence>
<dbReference type="Pfam" id="PF23003">
    <property type="entry name" value="Fn1_2"/>
    <property type="match status" value="1"/>
</dbReference>
<dbReference type="EMBL" id="JAHQIW010004424">
    <property type="protein sequence ID" value="KAJ1362364.1"/>
    <property type="molecule type" value="Genomic_DNA"/>
</dbReference>
<keyword evidence="3" id="KW-1185">Reference proteome</keyword>
<sequence>MNDTQEGGGSQTTIQCEDDKGIIRDQGSEWQEEWKQFRCGDNGAEPMGCVAPPSTRIPIGETRMVGDSTVACKKDSNGSLTMQCTDNNSGRGSTWIKQRHHFKCSDNGVVVTGCYTSTGTFIRNGDVMTVNGRELGCETIAPNESRIKCKDNEGRDRDQGSEWKEGYHQLGCGDNGVETIGCVVPSSTTIQNGETMMVNGSTVRCKKEDNEVTMHCDVNNGGGDLQWRDESRGYSCGPDGTVVTDCYTTSGIKIAIGEKKLVLRLLILNLMLTCAEQVDGYPIACKEDKNDSATMPCEDSKGREREQGSEWQEGHRLVKCTLDGVKIIGCVTPSGMQIPKGESRLVDGLIITCEPDGKSGAQMKCQDSYSAAGLVWEEDSLRLGCKESGEVVYGCYTASAIYIPVGEVKSVNGHNLACKKGDNGKAILQCQDSEGRERSQGKLRIVFTTILMSLSEQEPEQLLLYLTFKCEINSTSL</sequence>
<dbReference type="AlphaFoldDB" id="A0AAD5QUU0"/>
<dbReference type="InterPro" id="IPR055119">
    <property type="entry name" value="Mig18_Fn1"/>
</dbReference>
<protein>
    <recommendedName>
        <fullName evidence="1">Abnormal cell migration protein 18-like fibronectin type I domain-containing protein</fullName>
    </recommendedName>
</protein>
<dbReference type="Proteomes" id="UP001196413">
    <property type="component" value="Unassembled WGS sequence"/>
</dbReference>
<proteinExistence type="predicted"/>
<evidence type="ECO:0000313" key="2">
    <source>
        <dbReference type="EMBL" id="KAJ1362364.1"/>
    </source>
</evidence>
<reference evidence="2" key="1">
    <citation type="submission" date="2021-06" db="EMBL/GenBank/DDBJ databases">
        <title>Parelaphostrongylus tenuis whole genome reference sequence.</title>
        <authorList>
            <person name="Garwood T.J."/>
            <person name="Larsen P.A."/>
            <person name="Fountain-Jones N.M."/>
            <person name="Garbe J.R."/>
            <person name="Macchietto M.G."/>
            <person name="Kania S.A."/>
            <person name="Gerhold R.W."/>
            <person name="Richards J.E."/>
            <person name="Wolf T.M."/>
        </authorList>
    </citation>
    <scope>NUCLEOTIDE SEQUENCE</scope>
    <source>
        <strain evidence="2">MNPRO001-30</strain>
        <tissue evidence="2">Meninges</tissue>
    </source>
</reference>
<comment type="caution">
    <text evidence="2">The sequence shown here is derived from an EMBL/GenBank/DDBJ whole genome shotgun (WGS) entry which is preliminary data.</text>
</comment>
<dbReference type="PANTHER" id="PTHR35572">
    <property type="entry name" value="PROTEIN CBG04538-RELATED"/>
    <property type="match status" value="1"/>
</dbReference>